<evidence type="ECO:0000313" key="1">
    <source>
        <dbReference type="EMBL" id="AJI20456.1"/>
    </source>
</evidence>
<sequence>MTQTNTAFRNALIKSLRGERGHLPTINAITDINMELASHKQEELPYSLTIESVQHCNDHVNFHYDAL</sequence>
<name>A0A0B6AAB7_PRIM2</name>
<evidence type="ECO:0000313" key="2">
    <source>
        <dbReference type="Proteomes" id="UP000031829"/>
    </source>
</evidence>
<dbReference type="RefSeq" id="WP_034653087.1">
    <property type="nucleotide sequence ID" value="NZ_CP009920.1"/>
</dbReference>
<organism evidence="1 2">
    <name type="scientific">Priestia megaterium (strain ATCC 14581 / DSM 32 / CCUG 1817 / JCM 2506 / NBRC 15308 / NCIMB 9376 / NCTC 10342 / NRRL B-14308 / VKM B-512 / Ford 19)</name>
    <name type="common">Bacillus megaterium</name>
    <dbReference type="NCBI Taxonomy" id="1348623"/>
    <lineage>
        <taxon>Bacteria</taxon>
        <taxon>Bacillati</taxon>
        <taxon>Bacillota</taxon>
        <taxon>Bacilli</taxon>
        <taxon>Bacillales</taxon>
        <taxon>Bacillaceae</taxon>
        <taxon>Priestia</taxon>
    </lineage>
</organism>
<proteinExistence type="predicted"/>
<gene>
    <name evidence="1" type="ORF">BG04_3991</name>
</gene>
<protein>
    <submittedName>
        <fullName evidence="1">Uncharacterized protein</fullName>
    </submittedName>
</protein>
<dbReference type="EMBL" id="CP009920">
    <property type="protein sequence ID" value="AJI20456.1"/>
    <property type="molecule type" value="Genomic_DNA"/>
</dbReference>
<dbReference type="AlphaFoldDB" id="A0A0B6AAB7"/>
<reference evidence="1 2" key="1">
    <citation type="journal article" date="2015" name="Genome Announc.">
        <title>Complete genome sequences for 35 biothreat assay-relevant bacillus species.</title>
        <authorList>
            <person name="Johnson S.L."/>
            <person name="Daligault H.E."/>
            <person name="Davenport K.W."/>
            <person name="Jaissle J."/>
            <person name="Frey K.G."/>
            <person name="Ladner J.T."/>
            <person name="Broomall S.M."/>
            <person name="Bishop-Lilly K.A."/>
            <person name="Bruce D.C."/>
            <person name="Gibbons H.S."/>
            <person name="Coyne S.R."/>
            <person name="Lo C.C."/>
            <person name="Meincke L."/>
            <person name="Munk A.C."/>
            <person name="Koroleva G.I."/>
            <person name="Rosenzweig C.N."/>
            <person name="Palacios G.F."/>
            <person name="Redden C.L."/>
            <person name="Minogue T.D."/>
            <person name="Chain P.S."/>
        </authorList>
    </citation>
    <scope>NUCLEOTIDE SEQUENCE [LARGE SCALE GENOMIC DNA]</scope>
    <source>
        <strain evidence="2">ATCC 14581 / DSM 32 / JCM 2506 / NBRC 15308 / NCIMB 9376 / NCTC 10342 / NRRL B-14308 / VKM B-512</strain>
    </source>
</reference>
<dbReference type="Proteomes" id="UP000031829">
    <property type="component" value="Chromosome"/>
</dbReference>
<dbReference type="HOGENOM" id="CLU_205055_0_0_9"/>
<accession>A0A0B6AAB7</accession>
<dbReference type="KEGG" id="bmeg:BG04_3991"/>